<protein>
    <submittedName>
        <fullName evidence="1">Uncharacterized protein</fullName>
    </submittedName>
</protein>
<accession>A0A9Q3CPB7</accession>
<organism evidence="1 2">
    <name type="scientific">Austropuccinia psidii MF-1</name>
    <dbReference type="NCBI Taxonomy" id="1389203"/>
    <lineage>
        <taxon>Eukaryota</taxon>
        <taxon>Fungi</taxon>
        <taxon>Dikarya</taxon>
        <taxon>Basidiomycota</taxon>
        <taxon>Pucciniomycotina</taxon>
        <taxon>Pucciniomycetes</taxon>
        <taxon>Pucciniales</taxon>
        <taxon>Sphaerophragmiaceae</taxon>
        <taxon>Austropuccinia</taxon>
    </lineage>
</organism>
<proteinExistence type="predicted"/>
<comment type="caution">
    <text evidence="1">The sequence shown here is derived from an EMBL/GenBank/DDBJ whole genome shotgun (WGS) entry which is preliminary data.</text>
</comment>
<name>A0A9Q3CPB7_9BASI</name>
<sequence>MTLTEIDDIFKNYNGFNSVRVIEPPFINCQKKGVPCVESATAGPPGANSETFSNGIALKPTIDSQKIPEDYGAASGMEEYLYWKLLLMNPQPLVPPIVS</sequence>
<keyword evidence="2" id="KW-1185">Reference proteome</keyword>
<evidence type="ECO:0000313" key="1">
    <source>
        <dbReference type="EMBL" id="MBW0486493.1"/>
    </source>
</evidence>
<dbReference type="Proteomes" id="UP000765509">
    <property type="component" value="Unassembled WGS sequence"/>
</dbReference>
<gene>
    <name evidence="1" type="ORF">O181_026208</name>
</gene>
<dbReference type="EMBL" id="AVOT02008681">
    <property type="protein sequence ID" value="MBW0486493.1"/>
    <property type="molecule type" value="Genomic_DNA"/>
</dbReference>
<reference evidence="1" key="1">
    <citation type="submission" date="2021-03" db="EMBL/GenBank/DDBJ databases">
        <title>Draft genome sequence of rust myrtle Austropuccinia psidii MF-1, a brazilian biotype.</title>
        <authorList>
            <person name="Quecine M.C."/>
            <person name="Pachon D.M.R."/>
            <person name="Bonatelli M.L."/>
            <person name="Correr F.H."/>
            <person name="Franceschini L.M."/>
            <person name="Leite T.F."/>
            <person name="Margarido G.R.A."/>
            <person name="Almeida C.A."/>
            <person name="Ferrarezi J.A."/>
            <person name="Labate C.A."/>
        </authorList>
    </citation>
    <scope>NUCLEOTIDE SEQUENCE</scope>
    <source>
        <strain evidence="1">MF-1</strain>
    </source>
</reference>
<dbReference type="AlphaFoldDB" id="A0A9Q3CPB7"/>
<evidence type="ECO:0000313" key="2">
    <source>
        <dbReference type="Proteomes" id="UP000765509"/>
    </source>
</evidence>